<dbReference type="AlphaFoldDB" id="A0AAD9UY39"/>
<accession>A0AAD9UY39</accession>
<evidence type="ECO:0000313" key="2">
    <source>
        <dbReference type="Proteomes" id="UP001249851"/>
    </source>
</evidence>
<keyword evidence="2" id="KW-1185">Reference proteome</keyword>
<reference evidence="1" key="1">
    <citation type="journal article" date="2023" name="G3 (Bethesda)">
        <title>Whole genome assembly and annotation of the endangered Caribbean coral Acropora cervicornis.</title>
        <authorList>
            <person name="Selwyn J.D."/>
            <person name="Vollmer S.V."/>
        </authorList>
    </citation>
    <scope>NUCLEOTIDE SEQUENCE</scope>
    <source>
        <strain evidence="1">K2</strain>
    </source>
</reference>
<comment type="caution">
    <text evidence="1">The sequence shown here is derived from an EMBL/GenBank/DDBJ whole genome shotgun (WGS) entry which is preliminary data.</text>
</comment>
<organism evidence="1 2">
    <name type="scientific">Acropora cervicornis</name>
    <name type="common">Staghorn coral</name>
    <dbReference type="NCBI Taxonomy" id="6130"/>
    <lineage>
        <taxon>Eukaryota</taxon>
        <taxon>Metazoa</taxon>
        <taxon>Cnidaria</taxon>
        <taxon>Anthozoa</taxon>
        <taxon>Hexacorallia</taxon>
        <taxon>Scleractinia</taxon>
        <taxon>Astrocoeniina</taxon>
        <taxon>Acroporidae</taxon>
        <taxon>Acropora</taxon>
    </lineage>
</organism>
<reference evidence="1" key="2">
    <citation type="journal article" date="2023" name="Science">
        <title>Genomic signatures of disease resistance in endangered staghorn corals.</title>
        <authorList>
            <person name="Vollmer S.V."/>
            <person name="Selwyn J.D."/>
            <person name="Despard B.A."/>
            <person name="Roesel C.L."/>
        </authorList>
    </citation>
    <scope>NUCLEOTIDE SEQUENCE</scope>
    <source>
        <strain evidence="1">K2</strain>
    </source>
</reference>
<protein>
    <submittedName>
        <fullName evidence="1">Uncharacterized protein</fullName>
    </submittedName>
</protein>
<name>A0AAD9UY39_ACRCE</name>
<dbReference type="EMBL" id="JARQWQ010000072">
    <property type="protein sequence ID" value="KAK2554146.1"/>
    <property type="molecule type" value="Genomic_DNA"/>
</dbReference>
<sequence length="104" mass="11739">MCAGNVNAVSFLNLVTGKLCPNLLPFNGRNLRSVVILGRGSLSRQCSNLPHCSPDFMPLEELFAQAKNDAAWHFCQDPELMVEEAFFHVTDIEVKNYIHHAEYF</sequence>
<dbReference type="Proteomes" id="UP001249851">
    <property type="component" value="Unassembled WGS sequence"/>
</dbReference>
<gene>
    <name evidence="1" type="ORF">P5673_024501</name>
</gene>
<evidence type="ECO:0000313" key="1">
    <source>
        <dbReference type="EMBL" id="KAK2554146.1"/>
    </source>
</evidence>
<proteinExistence type="predicted"/>